<dbReference type="AlphaFoldDB" id="A0AAW0TTY5"/>
<accession>A0AAW0TTY5</accession>
<keyword evidence="1" id="KW-0732">Signal</keyword>
<organism evidence="3 4">
    <name type="scientific">Scylla paramamosain</name>
    <name type="common">Mud crab</name>
    <dbReference type="NCBI Taxonomy" id="85552"/>
    <lineage>
        <taxon>Eukaryota</taxon>
        <taxon>Metazoa</taxon>
        <taxon>Ecdysozoa</taxon>
        <taxon>Arthropoda</taxon>
        <taxon>Crustacea</taxon>
        <taxon>Multicrustacea</taxon>
        <taxon>Malacostraca</taxon>
        <taxon>Eumalacostraca</taxon>
        <taxon>Eucarida</taxon>
        <taxon>Decapoda</taxon>
        <taxon>Pleocyemata</taxon>
        <taxon>Brachyura</taxon>
        <taxon>Eubrachyura</taxon>
        <taxon>Portunoidea</taxon>
        <taxon>Portunidae</taxon>
        <taxon>Portuninae</taxon>
        <taxon>Scylla</taxon>
    </lineage>
</organism>
<feature type="chain" id="PRO_5043631754" description="Ig-like domain-containing protein" evidence="1">
    <location>
        <begin position="25"/>
        <end position="79"/>
    </location>
</feature>
<gene>
    <name evidence="3" type="ORF">O3P69_016972</name>
</gene>
<evidence type="ECO:0000256" key="1">
    <source>
        <dbReference type="SAM" id="SignalP"/>
    </source>
</evidence>
<comment type="caution">
    <text evidence="3">The sequence shown here is derived from an EMBL/GenBank/DDBJ whole genome shotgun (WGS) entry which is preliminary data.</text>
</comment>
<name>A0AAW0TTY5_SCYPA</name>
<feature type="domain" description="Ig-like" evidence="2">
    <location>
        <begin position="36"/>
        <end position="79"/>
    </location>
</feature>
<evidence type="ECO:0000313" key="4">
    <source>
        <dbReference type="Proteomes" id="UP001487740"/>
    </source>
</evidence>
<sequence>MMTLVKRVVVVAAAVLVVRVAVRAERQLATPDQELPPVFLEPVPNVTVAVGRDASLTCSVDNLGQHKVGDAECCAVLLW</sequence>
<reference evidence="3 4" key="1">
    <citation type="submission" date="2023-03" db="EMBL/GenBank/DDBJ databases">
        <title>High-quality genome of Scylla paramamosain provides insights in environmental adaptation.</title>
        <authorList>
            <person name="Zhang L."/>
        </authorList>
    </citation>
    <scope>NUCLEOTIDE SEQUENCE [LARGE SCALE GENOMIC DNA]</scope>
    <source>
        <strain evidence="3">LZ_2023a</strain>
        <tissue evidence="3">Muscle</tissue>
    </source>
</reference>
<protein>
    <recommendedName>
        <fullName evidence="2">Ig-like domain-containing protein</fullName>
    </recommendedName>
</protein>
<keyword evidence="4" id="KW-1185">Reference proteome</keyword>
<dbReference type="PROSITE" id="PS50835">
    <property type="entry name" value="IG_LIKE"/>
    <property type="match status" value="1"/>
</dbReference>
<dbReference type="InterPro" id="IPR036179">
    <property type="entry name" value="Ig-like_dom_sf"/>
</dbReference>
<dbReference type="InterPro" id="IPR007110">
    <property type="entry name" value="Ig-like_dom"/>
</dbReference>
<dbReference type="EMBL" id="JARAKH010000024">
    <property type="protein sequence ID" value="KAK8390991.1"/>
    <property type="molecule type" value="Genomic_DNA"/>
</dbReference>
<dbReference type="Gene3D" id="2.60.40.10">
    <property type="entry name" value="Immunoglobulins"/>
    <property type="match status" value="1"/>
</dbReference>
<dbReference type="InterPro" id="IPR013783">
    <property type="entry name" value="Ig-like_fold"/>
</dbReference>
<dbReference type="Proteomes" id="UP001487740">
    <property type="component" value="Unassembled WGS sequence"/>
</dbReference>
<dbReference type="SUPFAM" id="SSF48726">
    <property type="entry name" value="Immunoglobulin"/>
    <property type="match status" value="1"/>
</dbReference>
<evidence type="ECO:0000259" key="2">
    <source>
        <dbReference type="PROSITE" id="PS50835"/>
    </source>
</evidence>
<feature type="signal peptide" evidence="1">
    <location>
        <begin position="1"/>
        <end position="24"/>
    </location>
</feature>
<evidence type="ECO:0000313" key="3">
    <source>
        <dbReference type="EMBL" id="KAK8390991.1"/>
    </source>
</evidence>
<proteinExistence type="predicted"/>